<keyword evidence="3" id="KW-1003">Cell membrane</keyword>
<evidence type="ECO:0000256" key="8">
    <source>
        <dbReference type="SAM" id="Phobius"/>
    </source>
</evidence>
<evidence type="ECO:0000256" key="7">
    <source>
        <dbReference type="PROSITE-ProRule" id="PRU00473"/>
    </source>
</evidence>
<dbReference type="AlphaFoldDB" id="A0A832GLG8"/>
<gene>
    <name evidence="10" type="ORF">ENT73_05010</name>
</gene>
<feature type="domain" description="OmpA-like" evidence="9">
    <location>
        <begin position="133"/>
        <end position="251"/>
    </location>
</feature>
<comment type="subcellular location">
    <subcellularLocation>
        <location evidence="1">Cell membrane</location>
        <topology evidence="1">Single-pass membrane protein</topology>
    </subcellularLocation>
</comment>
<proteinExistence type="inferred from homology"/>
<dbReference type="PANTHER" id="PTHR30329:SF21">
    <property type="entry name" value="LIPOPROTEIN YIAD-RELATED"/>
    <property type="match status" value="1"/>
</dbReference>
<dbReference type="CDD" id="cd07185">
    <property type="entry name" value="OmpA_C-like"/>
    <property type="match status" value="1"/>
</dbReference>
<evidence type="ECO:0000313" key="10">
    <source>
        <dbReference type="EMBL" id="HGV55428.1"/>
    </source>
</evidence>
<keyword evidence="4 8" id="KW-0812">Transmembrane</keyword>
<dbReference type="InterPro" id="IPR025713">
    <property type="entry name" value="MotB-like_N_dom"/>
</dbReference>
<organism evidence="10">
    <name type="scientific">Caldimicrobium thiodismutans</name>
    <dbReference type="NCBI Taxonomy" id="1653476"/>
    <lineage>
        <taxon>Bacteria</taxon>
        <taxon>Pseudomonadati</taxon>
        <taxon>Thermodesulfobacteriota</taxon>
        <taxon>Thermodesulfobacteria</taxon>
        <taxon>Thermodesulfobacteriales</taxon>
        <taxon>Thermodesulfobacteriaceae</taxon>
        <taxon>Caldimicrobium</taxon>
    </lineage>
</organism>
<dbReference type="EMBL" id="DSZU01000086">
    <property type="protein sequence ID" value="HGV55428.1"/>
    <property type="molecule type" value="Genomic_DNA"/>
</dbReference>
<keyword evidence="6 7" id="KW-0472">Membrane</keyword>
<evidence type="ECO:0000256" key="3">
    <source>
        <dbReference type="ARBA" id="ARBA00022475"/>
    </source>
</evidence>
<dbReference type="Gene3D" id="3.30.1330.60">
    <property type="entry name" value="OmpA-like domain"/>
    <property type="match status" value="1"/>
</dbReference>
<comment type="similarity">
    <text evidence="2">Belongs to the MotB family.</text>
</comment>
<dbReference type="Pfam" id="PF13677">
    <property type="entry name" value="MotB_plug"/>
    <property type="match status" value="1"/>
</dbReference>
<dbReference type="GO" id="GO:0005886">
    <property type="term" value="C:plasma membrane"/>
    <property type="evidence" value="ECO:0007669"/>
    <property type="project" value="UniProtKB-SubCell"/>
</dbReference>
<evidence type="ECO:0000256" key="4">
    <source>
        <dbReference type="ARBA" id="ARBA00022692"/>
    </source>
</evidence>
<evidence type="ECO:0000256" key="1">
    <source>
        <dbReference type="ARBA" id="ARBA00004162"/>
    </source>
</evidence>
<dbReference type="InterPro" id="IPR006665">
    <property type="entry name" value="OmpA-like"/>
</dbReference>
<name>A0A832GLG8_9BACT</name>
<dbReference type="InterPro" id="IPR036737">
    <property type="entry name" value="OmpA-like_sf"/>
</dbReference>
<dbReference type="InterPro" id="IPR050330">
    <property type="entry name" value="Bact_OuterMem_StrucFunc"/>
</dbReference>
<keyword evidence="5 8" id="KW-1133">Transmembrane helix</keyword>
<feature type="transmembrane region" description="Helical" evidence="8">
    <location>
        <begin position="25"/>
        <end position="44"/>
    </location>
</feature>
<evidence type="ECO:0000259" key="9">
    <source>
        <dbReference type="PROSITE" id="PS51123"/>
    </source>
</evidence>
<reference evidence="10" key="1">
    <citation type="journal article" date="2020" name="mSystems">
        <title>Genome- and Community-Level Interaction Insights into Carbon Utilization and Element Cycling Functions of Hydrothermarchaeota in Hydrothermal Sediment.</title>
        <authorList>
            <person name="Zhou Z."/>
            <person name="Liu Y."/>
            <person name="Xu W."/>
            <person name="Pan J."/>
            <person name="Luo Z.H."/>
            <person name="Li M."/>
        </authorList>
    </citation>
    <scope>NUCLEOTIDE SEQUENCE [LARGE SCALE GENOMIC DNA]</scope>
    <source>
        <strain evidence="10">SpSt-605</strain>
    </source>
</reference>
<comment type="caution">
    <text evidence="10">The sequence shown here is derived from an EMBL/GenBank/DDBJ whole genome shotgun (WGS) entry which is preliminary data.</text>
</comment>
<dbReference type="PANTHER" id="PTHR30329">
    <property type="entry name" value="STATOR ELEMENT OF FLAGELLAR MOTOR COMPLEX"/>
    <property type="match status" value="1"/>
</dbReference>
<dbReference type="Pfam" id="PF00691">
    <property type="entry name" value="OmpA"/>
    <property type="match status" value="1"/>
</dbReference>
<accession>A0A832GLG8</accession>
<protein>
    <submittedName>
        <fullName evidence="10">Chemotaxis protein</fullName>
    </submittedName>
</protein>
<dbReference type="PROSITE" id="PS51123">
    <property type="entry name" value="OMPA_2"/>
    <property type="match status" value="1"/>
</dbReference>
<dbReference type="SUPFAM" id="SSF103088">
    <property type="entry name" value="OmpA-like"/>
    <property type="match status" value="1"/>
</dbReference>
<evidence type="ECO:0000256" key="5">
    <source>
        <dbReference type="ARBA" id="ARBA00022989"/>
    </source>
</evidence>
<evidence type="ECO:0000256" key="2">
    <source>
        <dbReference type="ARBA" id="ARBA00008914"/>
    </source>
</evidence>
<evidence type="ECO:0000256" key="6">
    <source>
        <dbReference type="ARBA" id="ARBA00023136"/>
    </source>
</evidence>
<sequence>MSTPPIIIKKVKKITGGHHGGSWKIAYADFLAGMMTFFLLLWLVTIMEPKTKAQVAAYFKKFNIFSKAGVSMLMEFYRTGKMEGPKVQPLPQDLPPVKGEGERFRRIIETRLKSLQEHVLVEIIEKSDKEKVIKIEIMDLVNKPLFRAGSAELLPEGKEILKILAEELKELPALISIEGHTDALPSRRGKLGNWELSSARALSAMLELEKNGVPPEKILEVVGYADNFPLFKDNPFDPRNRRITLTLHFGKSPTSSGKSTNDTALAP</sequence>